<dbReference type="EMBL" id="LT576035">
    <property type="protein sequence ID" value="SBN39874.1"/>
    <property type="molecule type" value="Genomic_DNA"/>
</dbReference>
<dbReference type="PROSITE" id="PS51384">
    <property type="entry name" value="FAD_FR"/>
    <property type="match status" value="1"/>
</dbReference>
<proteinExistence type="predicted"/>
<gene>
    <name evidence="1" type="ORF">PFR_JS10_2231</name>
</gene>
<dbReference type="AlphaFoldDB" id="A0A2C7AY10"/>
<sequence>MPRVQDFTLQVCATHEAGPYTRLRVRCPELLNPRKSDELLPTAWLRLLVPDGGRQHQRGYTLVECDHGTGEASIYMLHHDPAGPGSRWARSARPGDRIGAQLLAGQLYLQPPPDAGALYVGDLASAPAIAGAIAAAPASCDIAVVLQAEPGSWSPVPHTACTLTIVSPDAGEDALIEAVTTIPGRDYAWLALEASAAQPLRAALIAAGLPRDAVQYQGYWRRGTPMGRTVETSARAAA</sequence>
<dbReference type="GeneID" id="61223144"/>
<keyword evidence="1" id="KW-0812">Transmembrane</keyword>
<keyword evidence="1" id="KW-0472">Membrane</keyword>
<dbReference type="InterPro" id="IPR039374">
    <property type="entry name" value="SIP_fam"/>
</dbReference>
<dbReference type="SUPFAM" id="SSF63380">
    <property type="entry name" value="Riboflavin synthase domain-like"/>
    <property type="match status" value="1"/>
</dbReference>
<dbReference type="Gene3D" id="3.40.50.80">
    <property type="entry name" value="Nucleotide-binding domain of ferredoxin-NADP reductase (FNR) module"/>
    <property type="match status" value="1"/>
</dbReference>
<accession>A0A2C7AY10</accession>
<keyword evidence="1" id="KW-0067">ATP-binding</keyword>
<evidence type="ECO:0000313" key="1">
    <source>
        <dbReference type="EMBL" id="SBN39874.1"/>
    </source>
</evidence>
<dbReference type="PANTHER" id="PTHR30157">
    <property type="entry name" value="FERRIC REDUCTASE, NADPH-DEPENDENT"/>
    <property type="match status" value="1"/>
</dbReference>
<dbReference type="Pfam" id="PF08021">
    <property type="entry name" value="FAD_binding_9"/>
    <property type="match status" value="1"/>
</dbReference>
<dbReference type="InterPro" id="IPR013113">
    <property type="entry name" value="SIP_FAD-bd"/>
</dbReference>
<dbReference type="GO" id="GO:0005524">
    <property type="term" value="F:ATP binding"/>
    <property type="evidence" value="ECO:0007669"/>
    <property type="project" value="UniProtKB-KW"/>
</dbReference>
<keyword evidence="1" id="KW-0547">Nucleotide-binding</keyword>
<organism evidence="1">
    <name type="scientific">Propionibacterium freudenreichii</name>
    <dbReference type="NCBI Taxonomy" id="1744"/>
    <lineage>
        <taxon>Bacteria</taxon>
        <taxon>Bacillati</taxon>
        <taxon>Actinomycetota</taxon>
        <taxon>Actinomycetes</taxon>
        <taxon>Propionibacteriales</taxon>
        <taxon>Propionibacteriaceae</taxon>
        <taxon>Propionibacterium</taxon>
    </lineage>
</organism>
<reference evidence="1" key="1">
    <citation type="submission" date="2016-05" db="EMBL/GenBank/DDBJ databases">
        <authorList>
            <person name="Lavstsen T."/>
            <person name="Jespersen J.S."/>
        </authorList>
    </citation>
    <scope>NUCLEOTIDE SEQUENCE</scope>
    <source>
        <strain evidence="1">PFRJS10</strain>
    </source>
</reference>
<dbReference type="RefSeq" id="WP_036942663.1">
    <property type="nucleotide sequence ID" value="NZ_CCYP01000059.1"/>
</dbReference>
<dbReference type="InterPro" id="IPR017938">
    <property type="entry name" value="Riboflavin_synthase-like_b-brl"/>
</dbReference>
<dbReference type="PANTHER" id="PTHR30157:SF0">
    <property type="entry name" value="NADPH-DEPENDENT FERRIC-CHELATE REDUCTASE"/>
    <property type="match status" value="1"/>
</dbReference>
<dbReference type="InterPro" id="IPR007037">
    <property type="entry name" value="SIP_rossman_dom"/>
</dbReference>
<dbReference type="Gene3D" id="2.40.30.10">
    <property type="entry name" value="Translation factors"/>
    <property type="match status" value="1"/>
</dbReference>
<dbReference type="InterPro" id="IPR039261">
    <property type="entry name" value="FNR_nucleotide-bd"/>
</dbReference>
<protein>
    <submittedName>
        <fullName evidence="1">Transmembrane ATP-binding protein ABC transporter</fullName>
    </submittedName>
</protein>
<name>A0A2C7AY10_9ACTN</name>
<dbReference type="InterPro" id="IPR017927">
    <property type="entry name" value="FAD-bd_FR_type"/>
</dbReference>
<dbReference type="Pfam" id="PF04954">
    <property type="entry name" value="SIP"/>
    <property type="match status" value="1"/>
</dbReference>
<dbReference type="GO" id="GO:0016491">
    <property type="term" value="F:oxidoreductase activity"/>
    <property type="evidence" value="ECO:0007669"/>
    <property type="project" value="InterPro"/>
</dbReference>